<dbReference type="Proteomes" id="UP000234775">
    <property type="component" value="Unassembled WGS sequence"/>
</dbReference>
<gene>
    <name evidence="2" type="ORF">CYJ27_02655</name>
</gene>
<sequence length="96" mass="11144">MKKDKKKSDQQVGTVNQIKKNKDDITIQANYINLKGNVTLEKQFENLSEIKMETSSLTERVKELEDEIAILKKDIFYLKETASHAFDLIAEIKNNR</sequence>
<organism evidence="2 3">
    <name type="scientific">Aerococcus christensenii</name>
    <dbReference type="NCBI Taxonomy" id="87541"/>
    <lineage>
        <taxon>Bacteria</taxon>
        <taxon>Bacillati</taxon>
        <taxon>Bacillota</taxon>
        <taxon>Bacilli</taxon>
        <taxon>Lactobacillales</taxon>
        <taxon>Aerococcaceae</taxon>
        <taxon>Aerococcus</taxon>
    </lineage>
</organism>
<accession>A0A2I1K7H5</accession>
<keyword evidence="3" id="KW-1185">Reference proteome</keyword>
<proteinExistence type="predicted"/>
<comment type="caution">
    <text evidence="2">The sequence shown here is derived from an EMBL/GenBank/DDBJ whole genome shotgun (WGS) entry which is preliminary data.</text>
</comment>
<evidence type="ECO:0000313" key="3">
    <source>
        <dbReference type="Proteomes" id="UP000234775"/>
    </source>
</evidence>
<reference evidence="2 3" key="1">
    <citation type="submission" date="2017-12" db="EMBL/GenBank/DDBJ databases">
        <title>Phylogenetic diversity of female urinary microbiome.</title>
        <authorList>
            <person name="Thomas-White K."/>
            <person name="Wolfe A.J."/>
        </authorList>
    </citation>
    <scope>NUCLEOTIDE SEQUENCE [LARGE SCALE GENOMIC DNA]</scope>
    <source>
        <strain evidence="2 3">UMB0844</strain>
    </source>
</reference>
<name>A0A2I1K7H5_9LACT</name>
<dbReference type="RefSeq" id="WP_101659854.1">
    <property type="nucleotide sequence ID" value="NZ_PKGZ01000002.1"/>
</dbReference>
<protein>
    <submittedName>
        <fullName evidence="2">Uncharacterized protein</fullName>
    </submittedName>
</protein>
<dbReference type="AlphaFoldDB" id="A0A2I1K7H5"/>
<dbReference type="EMBL" id="PKGZ01000002">
    <property type="protein sequence ID" value="PKY91594.1"/>
    <property type="molecule type" value="Genomic_DNA"/>
</dbReference>
<keyword evidence="1" id="KW-0175">Coiled coil</keyword>
<evidence type="ECO:0000256" key="1">
    <source>
        <dbReference type="SAM" id="Coils"/>
    </source>
</evidence>
<feature type="coiled-coil region" evidence="1">
    <location>
        <begin position="47"/>
        <end position="81"/>
    </location>
</feature>
<evidence type="ECO:0000313" key="2">
    <source>
        <dbReference type="EMBL" id="PKY91594.1"/>
    </source>
</evidence>